<dbReference type="InterPro" id="IPR012318">
    <property type="entry name" value="HTH_CRP"/>
</dbReference>
<dbReference type="GO" id="GO:0003677">
    <property type="term" value="F:DNA binding"/>
    <property type="evidence" value="ECO:0007669"/>
    <property type="project" value="InterPro"/>
</dbReference>
<organism evidence="2 3">
    <name type="scientific">Rhizobium lentis</name>
    <dbReference type="NCBI Taxonomy" id="1138194"/>
    <lineage>
        <taxon>Bacteria</taxon>
        <taxon>Pseudomonadati</taxon>
        <taxon>Pseudomonadota</taxon>
        <taxon>Alphaproteobacteria</taxon>
        <taxon>Hyphomicrobiales</taxon>
        <taxon>Rhizobiaceae</taxon>
        <taxon>Rhizobium/Agrobacterium group</taxon>
        <taxon>Rhizobium</taxon>
    </lineage>
</organism>
<evidence type="ECO:0000259" key="1">
    <source>
        <dbReference type="PROSITE" id="PS51063"/>
    </source>
</evidence>
<reference evidence="2 3" key="1">
    <citation type="submission" date="2020-08" db="EMBL/GenBank/DDBJ databases">
        <title>Genomic Encyclopedia of Type Strains, Phase IV (KMG-V): Genome sequencing to study the core and pangenomes of soil and plant-associated prokaryotes.</title>
        <authorList>
            <person name="Whitman W."/>
        </authorList>
    </citation>
    <scope>NUCLEOTIDE SEQUENCE [LARGE SCALE GENOMIC DNA]</scope>
    <source>
        <strain evidence="2 3">SEMIA 4034</strain>
    </source>
</reference>
<evidence type="ECO:0000313" key="3">
    <source>
        <dbReference type="Proteomes" id="UP000528824"/>
    </source>
</evidence>
<dbReference type="GO" id="GO:0006355">
    <property type="term" value="P:regulation of DNA-templated transcription"/>
    <property type="evidence" value="ECO:0007669"/>
    <property type="project" value="InterPro"/>
</dbReference>
<dbReference type="PROSITE" id="PS51063">
    <property type="entry name" value="HTH_CRP_2"/>
    <property type="match status" value="1"/>
</dbReference>
<protein>
    <recommendedName>
        <fullName evidence="1">HTH crp-type domain-containing protein</fullName>
    </recommendedName>
</protein>
<dbReference type="Proteomes" id="UP000528824">
    <property type="component" value="Unassembled WGS sequence"/>
</dbReference>
<dbReference type="AlphaFoldDB" id="A0A7W8XC75"/>
<dbReference type="EMBL" id="JACHBC010000001">
    <property type="protein sequence ID" value="MBB5558619.1"/>
    <property type="molecule type" value="Genomic_DNA"/>
</dbReference>
<keyword evidence="3" id="KW-1185">Reference proteome</keyword>
<name>A0A7W8XC75_9HYPH</name>
<comment type="caution">
    <text evidence="2">The sequence shown here is derived from an EMBL/GenBank/DDBJ whole genome shotgun (WGS) entry which is preliminary data.</text>
</comment>
<evidence type="ECO:0000313" key="2">
    <source>
        <dbReference type="EMBL" id="MBB5558619.1"/>
    </source>
</evidence>
<accession>A0A7W8XC75</accession>
<sequence length="31" mass="3606">MTRLRKRAVILNENSRHIVVPDMDELQKVSG</sequence>
<feature type="domain" description="HTH crp-type" evidence="1">
    <location>
        <begin position="1"/>
        <end position="24"/>
    </location>
</feature>
<proteinExistence type="predicted"/>
<gene>
    <name evidence="2" type="ORF">GGI59_000246</name>
</gene>